<organism evidence="2">
    <name type="scientific">Anopheles darlingi</name>
    <name type="common">Mosquito</name>
    <dbReference type="NCBI Taxonomy" id="43151"/>
    <lineage>
        <taxon>Eukaryota</taxon>
        <taxon>Metazoa</taxon>
        <taxon>Ecdysozoa</taxon>
        <taxon>Arthropoda</taxon>
        <taxon>Hexapoda</taxon>
        <taxon>Insecta</taxon>
        <taxon>Pterygota</taxon>
        <taxon>Neoptera</taxon>
        <taxon>Endopterygota</taxon>
        <taxon>Diptera</taxon>
        <taxon>Nematocera</taxon>
        <taxon>Culicoidea</taxon>
        <taxon>Culicidae</taxon>
        <taxon>Anophelinae</taxon>
        <taxon>Anopheles</taxon>
    </lineage>
</organism>
<dbReference type="AlphaFoldDB" id="A0A2M4CVL3"/>
<proteinExistence type="predicted"/>
<name>A0A2M4CVL3_ANODA</name>
<protein>
    <submittedName>
        <fullName evidence="2">Uncharacterized protein</fullName>
    </submittedName>
</protein>
<feature type="region of interest" description="Disordered" evidence="1">
    <location>
        <begin position="74"/>
        <end position="96"/>
    </location>
</feature>
<dbReference type="EMBL" id="GGFL01005195">
    <property type="protein sequence ID" value="MBW69373.1"/>
    <property type="molecule type" value="Transcribed_RNA"/>
</dbReference>
<evidence type="ECO:0000313" key="2">
    <source>
        <dbReference type="EMBL" id="MBW69373.1"/>
    </source>
</evidence>
<sequence length="96" mass="10497">MAASQSGVCGAIQNPRHSPNSPEGHRGIATCSRIQTLPRRKCPSGHTIRSATQRSPRMAIGAAQLGCSVWQTTHRPSRSRYPWGQDGGTRCQQRPY</sequence>
<evidence type="ECO:0000256" key="1">
    <source>
        <dbReference type="SAM" id="MobiDB-lite"/>
    </source>
</evidence>
<accession>A0A2M4CVL3</accession>
<reference evidence="2" key="1">
    <citation type="submission" date="2018-01" db="EMBL/GenBank/DDBJ databases">
        <title>An insight into the sialome of Amazonian anophelines.</title>
        <authorList>
            <person name="Ribeiro J.M."/>
            <person name="Scarpassa V."/>
            <person name="Calvo E."/>
        </authorList>
    </citation>
    <scope>NUCLEOTIDE SEQUENCE</scope>
</reference>
<feature type="region of interest" description="Disordered" evidence="1">
    <location>
        <begin position="1"/>
        <end position="54"/>
    </location>
</feature>